<organism evidence="2 3">
    <name type="scientific">Thiocapsa rosea</name>
    <dbReference type="NCBI Taxonomy" id="69360"/>
    <lineage>
        <taxon>Bacteria</taxon>
        <taxon>Pseudomonadati</taxon>
        <taxon>Pseudomonadota</taxon>
        <taxon>Gammaproteobacteria</taxon>
        <taxon>Chromatiales</taxon>
        <taxon>Chromatiaceae</taxon>
        <taxon>Thiocapsa</taxon>
    </lineage>
</organism>
<feature type="region of interest" description="Disordered" evidence="1">
    <location>
        <begin position="1"/>
        <end position="36"/>
    </location>
</feature>
<dbReference type="AlphaFoldDB" id="A0A495V2I7"/>
<keyword evidence="3" id="KW-1185">Reference proteome</keyword>
<dbReference type="Proteomes" id="UP000274556">
    <property type="component" value="Unassembled WGS sequence"/>
</dbReference>
<proteinExistence type="predicted"/>
<dbReference type="EMBL" id="RBXL01000001">
    <property type="protein sequence ID" value="RKT43529.1"/>
    <property type="molecule type" value="Genomic_DNA"/>
</dbReference>
<evidence type="ECO:0000313" key="3">
    <source>
        <dbReference type="Proteomes" id="UP000274556"/>
    </source>
</evidence>
<name>A0A495V2I7_9GAMM</name>
<gene>
    <name evidence="2" type="ORF">BDD21_0866</name>
</gene>
<sequence>MVRPRRGRAGPSPSTDRDRDLFMKASTPADEATDGRVPKGVQHVLRCRFGEESSVLGTSPFVSFGKVRIERVGGLLNALGVL</sequence>
<accession>A0A495V2I7</accession>
<evidence type="ECO:0000256" key="1">
    <source>
        <dbReference type="SAM" id="MobiDB-lite"/>
    </source>
</evidence>
<reference evidence="2 3" key="1">
    <citation type="submission" date="2018-10" db="EMBL/GenBank/DDBJ databases">
        <title>Genomic Encyclopedia of Archaeal and Bacterial Type Strains, Phase II (KMG-II): from individual species to whole genera.</title>
        <authorList>
            <person name="Goeker M."/>
        </authorList>
    </citation>
    <scope>NUCLEOTIDE SEQUENCE [LARGE SCALE GENOMIC DNA]</scope>
    <source>
        <strain evidence="2 3">DSM 235</strain>
    </source>
</reference>
<comment type="caution">
    <text evidence="2">The sequence shown here is derived from an EMBL/GenBank/DDBJ whole genome shotgun (WGS) entry which is preliminary data.</text>
</comment>
<protein>
    <submittedName>
        <fullName evidence="2">Uncharacterized protein</fullName>
    </submittedName>
</protein>
<evidence type="ECO:0000313" key="2">
    <source>
        <dbReference type="EMBL" id="RKT43529.1"/>
    </source>
</evidence>